<gene>
    <name evidence="2" type="ORF">AXW67_25605</name>
</gene>
<keyword evidence="3" id="KW-1185">Reference proteome</keyword>
<accession>A0A176YSY0</accession>
<evidence type="ECO:0000256" key="1">
    <source>
        <dbReference type="SAM" id="SignalP"/>
    </source>
</evidence>
<feature type="signal peptide" evidence="1">
    <location>
        <begin position="1"/>
        <end position="22"/>
    </location>
</feature>
<name>A0A176YSY0_9BRAD</name>
<reference evidence="2 3" key="1">
    <citation type="submission" date="2016-02" db="EMBL/GenBank/DDBJ databases">
        <title>Draft genome sequence of the strain BR 10247T Bradyrhizobium neotropicale isolated from nodules of Centrolobium paraense.</title>
        <authorList>
            <person name="Simoes-Araujo J.L."/>
            <person name="Barauna A.C."/>
            <person name="Silva K."/>
            <person name="Zilli J.E."/>
        </authorList>
    </citation>
    <scope>NUCLEOTIDE SEQUENCE [LARGE SCALE GENOMIC DNA]</scope>
    <source>
        <strain evidence="2 3">BR 10247</strain>
    </source>
</reference>
<comment type="caution">
    <text evidence="2">The sequence shown here is derived from an EMBL/GenBank/DDBJ whole genome shotgun (WGS) entry which is preliminary data.</text>
</comment>
<evidence type="ECO:0000313" key="2">
    <source>
        <dbReference type="EMBL" id="OAF10802.1"/>
    </source>
</evidence>
<proteinExistence type="predicted"/>
<organism evidence="2 3">
    <name type="scientific">Bradyrhizobium neotropicale</name>
    <dbReference type="NCBI Taxonomy" id="1497615"/>
    <lineage>
        <taxon>Bacteria</taxon>
        <taxon>Pseudomonadati</taxon>
        <taxon>Pseudomonadota</taxon>
        <taxon>Alphaproteobacteria</taxon>
        <taxon>Hyphomicrobiales</taxon>
        <taxon>Nitrobacteraceae</taxon>
        <taxon>Bradyrhizobium</taxon>
    </lineage>
</organism>
<feature type="chain" id="PRO_5008054960" description="DUF4832 domain-containing protein" evidence="1">
    <location>
        <begin position="23"/>
        <end position="294"/>
    </location>
</feature>
<sequence length="294" mass="31444">MDRRTLGTLLAGSLVAATAAMAMPVTPDPARDSSTDTIQFGWSHTSRSNGYVDDTWWAVRDRCAPDYLGERLLCDAVGVLARATSRTFEAKMSEEAGLPLPAGWDLMTAKNSPFIRSAHVETPIDLKAVLGFYRAALGQRGWTENDGAVVGPERAVIAFTTTDGAGLLRLTRQGGKTIADLSLRRPAVATAGLRPKPGQVRLMLGNKTDEAADITVNERTIRLAAHAGEKLANSDDAAGELPDSQNIDLPPGKYKITLKVEGGAAQNREFEVTANETWGLLVGPDGAPLSMRLY</sequence>
<evidence type="ECO:0008006" key="4">
    <source>
        <dbReference type="Google" id="ProtNLM"/>
    </source>
</evidence>
<keyword evidence="1" id="KW-0732">Signal</keyword>
<evidence type="ECO:0000313" key="3">
    <source>
        <dbReference type="Proteomes" id="UP000077173"/>
    </source>
</evidence>
<dbReference type="AlphaFoldDB" id="A0A176YSY0"/>
<dbReference type="EMBL" id="LSEF01000092">
    <property type="protein sequence ID" value="OAF10802.1"/>
    <property type="molecule type" value="Genomic_DNA"/>
</dbReference>
<dbReference type="RefSeq" id="WP_063681106.1">
    <property type="nucleotide sequence ID" value="NZ_LSEF01000092.1"/>
</dbReference>
<dbReference type="Proteomes" id="UP000077173">
    <property type="component" value="Unassembled WGS sequence"/>
</dbReference>
<dbReference type="GeneID" id="32580078"/>
<protein>
    <recommendedName>
        <fullName evidence="4">DUF4832 domain-containing protein</fullName>
    </recommendedName>
</protein>